<reference evidence="2 3" key="1">
    <citation type="submission" date="2019-10" db="EMBL/GenBank/DDBJ databases">
        <title>Whole genome shotgun sequence of Acrocarpospora pleiomorpha NBRC 16267.</title>
        <authorList>
            <person name="Ichikawa N."/>
            <person name="Kimura A."/>
            <person name="Kitahashi Y."/>
            <person name="Komaki H."/>
            <person name="Oguchi A."/>
        </authorList>
    </citation>
    <scope>NUCLEOTIDE SEQUENCE [LARGE SCALE GENOMIC DNA]</scope>
    <source>
        <strain evidence="2 3">NBRC 16267</strain>
    </source>
</reference>
<name>A0A5M3XJI7_9ACTN</name>
<evidence type="ECO:0000313" key="2">
    <source>
        <dbReference type="EMBL" id="GES19821.1"/>
    </source>
</evidence>
<dbReference type="EMBL" id="BLAF01000013">
    <property type="protein sequence ID" value="GES19821.1"/>
    <property type="molecule type" value="Genomic_DNA"/>
</dbReference>
<dbReference type="RefSeq" id="WP_155344872.1">
    <property type="nucleotide sequence ID" value="NZ_BAAAHM010000023.1"/>
</dbReference>
<keyword evidence="3" id="KW-1185">Reference proteome</keyword>
<sequence>MNLLSGENFDALFHSFNVSAFRLESRERYHLAKNEEEPLRCFLAGEPVDMGWLQFWIALVGEHVQAGRTMRRVRVVSRPFSDYTRFGLMAAEHNIAAGDHIRYMERVEAEKIGLPVSDWWLFDDERVALVHYTPDDILLGAEIIADPAEVDKYRSWRDSAWANSTAREEFVEARA</sequence>
<accession>A0A5M3XJI7</accession>
<protein>
    <recommendedName>
        <fullName evidence="1">DUF6879 domain-containing protein</fullName>
    </recommendedName>
</protein>
<proteinExistence type="predicted"/>
<dbReference type="Pfam" id="PF21806">
    <property type="entry name" value="DUF6879"/>
    <property type="match status" value="1"/>
</dbReference>
<evidence type="ECO:0000313" key="3">
    <source>
        <dbReference type="Proteomes" id="UP000377595"/>
    </source>
</evidence>
<dbReference type="Proteomes" id="UP000377595">
    <property type="component" value="Unassembled WGS sequence"/>
</dbReference>
<organism evidence="2 3">
    <name type="scientific">Acrocarpospora pleiomorpha</name>
    <dbReference type="NCBI Taxonomy" id="90975"/>
    <lineage>
        <taxon>Bacteria</taxon>
        <taxon>Bacillati</taxon>
        <taxon>Actinomycetota</taxon>
        <taxon>Actinomycetes</taxon>
        <taxon>Streptosporangiales</taxon>
        <taxon>Streptosporangiaceae</taxon>
        <taxon>Acrocarpospora</taxon>
    </lineage>
</organism>
<gene>
    <name evidence="2" type="ORF">Aple_027170</name>
</gene>
<dbReference type="AlphaFoldDB" id="A0A5M3XJI7"/>
<comment type="caution">
    <text evidence="2">The sequence shown here is derived from an EMBL/GenBank/DDBJ whole genome shotgun (WGS) entry which is preliminary data.</text>
</comment>
<evidence type="ECO:0000259" key="1">
    <source>
        <dbReference type="Pfam" id="PF21806"/>
    </source>
</evidence>
<dbReference type="OrthoDB" id="3821358at2"/>
<dbReference type="InterPro" id="IPR049244">
    <property type="entry name" value="DUF6879"/>
</dbReference>
<feature type="domain" description="DUF6879" evidence="1">
    <location>
        <begin position="7"/>
        <end position="171"/>
    </location>
</feature>